<evidence type="ECO:0000313" key="3">
    <source>
        <dbReference type="Proteomes" id="UP001321760"/>
    </source>
</evidence>
<comment type="caution">
    <text evidence="2">The sequence shown here is derived from an EMBL/GenBank/DDBJ whole genome shotgun (WGS) entry which is preliminary data.</text>
</comment>
<feature type="chain" id="PRO_5043395670" evidence="1">
    <location>
        <begin position="27"/>
        <end position="394"/>
    </location>
</feature>
<keyword evidence="3" id="KW-1185">Reference proteome</keyword>
<gene>
    <name evidence="2" type="ORF">QBC34DRAFT_428395</name>
</gene>
<dbReference type="AlphaFoldDB" id="A0AAV9GD92"/>
<organism evidence="2 3">
    <name type="scientific">Podospora aff. communis PSN243</name>
    <dbReference type="NCBI Taxonomy" id="3040156"/>
    <lineage>
        <taxon>Eukaryota</taxon>
        <taxon>Fungi</taxon>
        <taxon>Dikarya</taxon>
        <taxon>Ascomycota</taxon>
        <taxon>Pezizomycotina</taxon>
        <taxon>Sordariomycetes</taxon>
        <taxon>Sordariomycetidae</taxon>
        <taxon>Sordariales</taxon>
        <taxon>Podosporaceae</taxon>
        <taxon>Podospora</taxon>
    </lineage>
</organism>
<dbReference type="Proteomes" id="UP001321760">
    <property type="component" value="Unassembled WGS sequence"/>
</dbReference>
<evidence type="ECO:0000313" key="2">
    <source>
        <dbReference type="EMBL" id="KAK4446084.1"/>
    </source>
</evidence>
<feature type="signal peptide" evidence="1">
    <location>
        <begin position="1"/>
        <end position="26"/>
    </location>
</feature>
<accession>A0AAV9GD92</accession>
<reference evidence="2" key="1">
    <citation type="journal article" date="2023" name="Mol. Phylogenet. Evol.">
        <title>Genome-scale phylogeny and comparative genomics of the fungal order Sordariales.</title>
        <authorList>
            <person name="Hensen N."/>
            <person name="Bonometti L."/>
            <person name="Westerberg I."/>
            <person name="Brannstrom I.O."/>
            <person name="Guillou S."/>
            <person name="Cros-Aarteil S."/>
            <person name="Calhoun S."/>
            <person name="Haridas S."/>
            <person name="Kuo A."/>
            <person name="Mondo S."/>
            <person name="Pangilinan J."/>
            <person name="Riley R."/>
            <person name="LaButti K."/>
            <person name="Andreopoulos B."/>
            <person name="Lipzen A."/>
            <person name="Chen C."/>
            <person name="Yan M."/>
            <person name="Daum C."/>
            <person name="Ng V."/>
            <person name="Clum A."/>
            <person name="Steindorff A."/>
            <person name="Ohm R.A."/>
            <person name="Martin F."/>
            <person name="Silar P."/>
            <person name="Natvig D.O."/>
            <person name="Lalanne C."/>
            <person name="Gautier V."/>
            <person name="Ament-Velasquez S.L."/>
            <person name="Kruys A."/>
            <person name="Hutchinson M.I."/>
            <person name="Powell A.J."/>
            <person name="Barry K."/>
            <person name="Miller A.N."/>
            <person name="Grigoriev I.V."/>
            <person name="Debuchy R."/>
            <person name="Gladieux P."/>
            <person name="Hiltunen Thoren M."/>
            <person name="Johannesson H."/>
        </authorList>
    </citation>
    <scope>NUCLEOTIDE SEQUENCE</scope>
    <source>
        <strain evidence="2">PSN243</strain>
    </source>
</reference>
<name>A0AAV9GD92_9PEZI</name>
<proteinExistence type="predicted"/>
<reference evidence="2" key="2">
    <citation type="submission" date="2023-05" db="EMBL/GenBank/DDBJ databases">
        <authorList>
            <consortium name="Lawrence Berkeley National Laboratory"/>
            <person name="Steindorff A."/>
            <person name="Hensen N."/>
            <person name="Bonometti L."/>
            <person name="Westerberg I."/>
            <person name="Brannstrom I.O."/>
            <person name="Guillou S."/>
            <person name="Cros-Aarteil S."/>
            <person name="Calhoun S."/>
            <person name="Haridas S."/>
            <person name="Kuo A."/>
            <person name="Mondo S."/>
            <person name="Pangilinan J."/>
            <person name="Riley R."/>
            <person name="Labutti K."/>
            <person name="Andreopoulos B."/>
            <person name="Lipzen A."/>
            <person name="Chen C."/>
            <person name="Yanf M."/>
            <person name="Daum C."/>
            <person name="Ng V."/>
            <person name="Clum A."/>
            <person name="Ohm R."/>
            <person name="Martin F."/>
            <person name="Silar P."/>
            <person name="Natvig D."/>
            <person name="Lalanne C."/>
            <person name="Gautier V."/>
            <person name="Ament-Velasquez S.L."/>
            <person name="Kruys A."/>
            <person name="Hutchinson M.I."/>
            <person name="Powell A.J."/>
            <person name="Barry K."/>
            <person name="Miller A.N."/>
            <person name="Grigoriev I.V."/>
            <person name="Debuchy R."/>
            <person name="Gladieux P."/>
            <person name="Thoren M.H."/>
            <person name="Johannesson H."/>
        </authorList>
    </citation>
    <scope>NUCLEOTIDE SEQUENCE</scope>
    <source>
        <strain evidence="2">PSN243</strain>
    </source>
</reference>
<evidence type="ECO:0000256" key="1">
    <source>
        <dbReference type="SAM" id="SignalP"/>
    </source>
</evidence>
<protein>
    <submittedName>
        <fullName evidence="2">Uncharacterized protein</fullName>
    </submittedName>
</protein>
<dbReference type="EMBL" id="MU865959">
    <property type="protein sequence ID" value="KAK4446084.1"/>
    <property type="molecule type" value="Genomic_DNA"/>
</dbReference>
<sequence>MFIFSTISLKLFWFHWCLFYRKPGLTEVTFCTYLPTTNNLYARHHKKEYNIEKDKKVKVIRRLPVVRRVSTDYLAKPVWILNPGYGRYCGSLSVAELHSSLNNANHEALRDPITTWPPLQTPWFFWERPYEDGMTDAMLAAVERSDVDGLSRLLNQYSKDCQVSIHDIVVMCRRRADCTIEGFDRFELNGILHEANLGPNGVEIVKYIGDILENWTPEQRLAFCVARNSKGRTAFMQASMVTRMRETVFGKWMTDVDGLDAMALAVLSYSRVSRQFAMKQGYSVNSFYPDDRVKNWGRVHQPDYKGRTLVSMTVEAGNVGALRDILGNGLGDVPQQMSEQVNRQLWMFCRNGGSYYITPLEFIERNLGVKTANNDGIGAILEPWRASSTTMDPE</sequence>
<keyword evidence="1" id="KW-0732">Signal</keyword>